<evidence type="ECO:0000313" key="3">
    <source>
        <dbReference type="Proteomes" id="UP001296104"/>
    </source>
</evidence>
<feature type="compositionally biased region" description="Basic and acidic residues" evidence="1">
    <location>
        <begin position="54"/>
        <end position="72"/>
    </location>
</feature>
<feature type="compositionally biased region" description="Basic and acidic residues" evidence="1">
    <location>
        <begin position="83"/>
        <end position="112"/>
    </location>
</feature>
<sequence>MPFRIIPRPQPLRRVVGVVAPSAPTTTTTTRRAFTSTPRFRLKEDTPQSAEEIEAAKQEQLKTGRRKGELKSQSEAAVGADQQKVRDHGEHMADLQEQTAKQKQEEHPQGKS</sequence>
<protein>
    <submittedName>
        <fullName evidence="2">Uncharacterized protein</fullName>
    </submittedName>
</protein>
<gene>
    <name evidence="2" type="ORF">LECACI_7A003387</name>
</gene>
<keyword evidence="3" id="KW-1185">Reference proteome</keyword>
<name>A0AAI8YWP9_9PEZI</name>
<dbReference type="AlphaFoldDB" id="A0AAI8YWP9"/>
<dbReference type="EMBL" id="CAVMBE010000016">
    <property type="protein sequence ID" value="CAK3958330.1"/>
    <property type="molecule type" value="Genomic_DNA"/>
</dbReference>
<accession>A0AAI8YWP9</accession>
<evidence type="ECO:0000256" key="1">
    <source>
        <dbReference type="SAM" id="MobiDB-lite"/>
    </source>
</evidence>
<feature type="compositionally biased region" description="Low complexity" evidence="1">
    <location>
        <begin position="20"/>
        <end position="39"/>
    </location>
</feature>
<feature type="region of interest" description="Disordered" evidence="1">
    <location>
        <begin position="20"/>
        <end position="112"/>
    </location>
</feature>
<comment type="caution">
    <text evidence="2">The sequence shown here is derived from an EMBL/GenBank/DDBJ whole genome shotgun (WGS) entry which is preliminary data.</text>
</comment>
<organism evidence="2 3">
    <name type="scientific">Lecanosticta acicola</name>
    <dbReference type="NCBI Taxonomy" id="111012"/>
    <lineage>
        <taxon>Eukaryota</taxon>
        <taxon>Fungi</taxon>
        <taxon>Dikarya</taxon>
        <taxon>Ascomycota</taxon>
        <taxon>Pezizomycotina</taxon>
        <taxon>Dothideomycetes</taxon>
        <taxon>Dothideomycetidae</taxon>
        <taxon>Mycosphaerellales</taxon>
        <taxon>Mycosphaerellaceae</taxon>
        <taxon>Lecanosticta</taxon>
    </lineage>
</organism>
<proteinExistence type="predicted"/>
<evidence type="ECO:0000313" key="2">
    <source>
        <dbReference type="EMBL" id="CAK3958330.1"/>
    </source>
</evidence>
<dbReference type="Proteomes" id="UP001296104">
    <property type="component" value="Unassembled WGS sequence"/>
</dbReference>
<reference evidence="2" key="1">
    <citation type="submission" date="2023-11" db="EMBL/GenBank/DDBJ databases">
        <authorList>
            <person name="Alioto T."/>
            <person name="Alioto T."/>
            <person name="Gomez Garrido J."/>
        </authorList>
    </citation>
    <scope>NUCLEOTIDE SEQUENCE</scope>
</reference>